<organism evidence="1">
    <name type="scientific">Tanacetum cinerariifolium</name>
    <name type="common">Dalmatian daisy</name>
    <name type="synonym">Chrysanthemum cinerariifolium</name>
    <dbReference type="NCBI Taxonomy" id="118510"/>
    <lineage>
        <taxon>Eukaryota</taxon>
        <taxon>Viridiplantae</taxon>
        <taxon>Streptophyta</taxon>
        <taxon>Embryophyta</taxon>
        <taxon>Tracheophyta</taxon>
        <taxon>Spermatophyta</taxon>
        <taxon>Magnoliopsida</taxon>
        <taxon>eudicotyledons</taxon>
        <taxon>Gunneridae</taxon>
        <taxon>Pentapetalae</taxon>
        <taxon>asterids</taxon>
        <taxon>campanulids</taxon>
        <taxon>Asterales</taxon>
        <taxon>Asteraceae</taxon>
        <taxon>Asteroideae</taxon>
        <taxon>Anthemideae</taxon>
        <taxon>Anthemidinae</taxon>
        <taxon>Tanacetum</taxon>
    </lineage>
</organism>
<gene>
    <name evidence="1" type="ORF">Tci_924380</name>
</gene>
<dbReference type="EMBL" id="BKCJ011781960">
    <property type="protein sequence ID" value="GFD52411.1"/>
    <property type="molecule type" value="Genomic_DNA"/>
</dbReference>
<proteinExistence type="predicted"/>
<name>A0A699X5I6_TANCI</name>
<reference evidence="1" key="1">
    <citation type="journal article" date="2019" name="Sci. Rep.">
        <title>Draft genome of Tanacetum cinerariifolium, the natural source of mosquito coil.</title>
        <authorList>
            <person name="Yamashiro T."/>
            <person name="Shiraishi A."/>
            <person name="Satake H."/>
            <person name="Nakayama K."/>
        </authorList>
    </citation>
    <scope>NUCLEOTIDE SEQUENCE</scope>
</reference>
<protein>
    <submittedName>
        <fullName evidence="1">Uncharacterized protein</fullName>
    </submittedName>
</protein>
<evidence type="ECO:0000313" key="1">
    <source>
        <dbReference type="EMBL" id="GFD52411.1"/>
    </source>
</evidence>
<feature type="non-terminal residue" evidence="1">
    <location>
        <position position="57"/>
    </location>
</feature>
<accession>A0A699X5I6</accession>
<sequence>MGGNLYWVKNDDGAKFEGIVVVFIWGLVKDFDVKDYVDLYSSIGWNSLVVVSDFLNP</sequence>
<dbReference type="AlphaFoldDB" id="A0A699X5I6"/>
<comment type="caution">
    <text evidence="1">The sequence shown here is derived from an EMBL/GenBank/DDBJ whole genome shotgun (WGS) entry which is preliminary data.</text>
</comment>